<dbReference type="InterPro" id="IPR007065">
    <property type="entry name" value="HPP"/>
</dbReference>
<name>A0A0C3GS19_OIDMZ</name>
<keyword evidence="1" id="KW-1133">Transmembrane helix</keyword>
<dbReference type="PANTHER" id="PTHR33741">
    <property type="entry name" value="TRANSMEMBRANE PROTEIN DDB_G0269096-RELATED"/>
    <property type="match status" value="1"/>
</dbReference>
<dbReference type="Proteomes" id="UP000054321">
    <property type="component" value="Unassembled WGS sequence"/>
</dbReference>
<dbReference type="PANTHER" id="PTHR33741:SF5">
    <property type="entry name" value="TRANSMEMBRANE PROTEIN DDB_G0269096-RELATED"/>
    <property type="match status" value="1"/>
</dbReference>
<reference evidence="3 4" key="1">
    <citation type="submission" date="2014-04" db="EMBL/GenBank/DDBJ databases">
        <authorList>
            <consortium name="DOE Joint Genome Institute"/>
            <person name="Kuo A."/>
            <person name="Martino E."/>
            <person name="Perotto S."/>
            <person name="Kohler A."/>
            <person name="Nagy L.G."/>
            <person name="Floudas D."/>
            <person name="Copeland A."/>
            <person name="Barry K.W."/>
            <person name="Cichocki N."/>
            <person name="Veneault-Fourrey C."/>
            <person name="LaButti K."/>
            <person name="Lindquist E.A."/>
            <person name="Lipzen A."/>
            <person name="Lundell T."/>
            <person name="Morin E."/>
            <person name="Murat C."/>
            <person name="Sun H."/>
            <person name="Tunlid A."/>
            <person name="Henrissat B."/>
            <person name="Grigoriev I.V."/>
            <person name="Hibbett D.S."/>
            <person name="Martin F."/>
            <person name="Nordberg H.P."/>
            <person name="Cantor M.N."/>
            <person name="Hua S.X."/>
        </authorList>
    </citation>
    <scope>NUCLEOTIDE SEQUENCE [LARGE SCALE GENOMIC DNA]</scope>
    <source>
        <strain evidence="3 4">Zn</strain>
    </source>
</reference>
<evidence type="ECO:0000313" key="3">
    <source>
        <dbReference type="EMBL" id="KIM93261.1"/>
    </source>
</evidence>
<organism evidence="3 4">
    <name type="scientific">Oidiodendron maius (strain Zn)</name>
    <dbReference type="NCBI Taxonomy" id="913774"/>
    <lineage>
        <taxon>Eukaryota</taxon>
        <taxon>Fungi</taxon>
        <taxon>Dikarya</taxon>
        <taxon>Ascomycota</taxon>
        <taxon>Pezizomycotina</taxon>
        <taxon>Leotiomycetes</taxon>
        <taxon>Leotiomycetes incertae sedis</taxon>
        <taxon>Myxotrichaceae</taxon>
        <taxon>Oidiodendron</taxon>
    </lineage>
</organism>
<dbReference type="Pfam" id="PF04982">
    <property type="entry name" value="TM_HPP"/>
    <property type="match status" value="1"/>
</dbReference>
<dbReference type="EMBL" id="KN832897">
    <property type="protein sequence ID" value="KIM93261.1"/>
    <property type="molecule type" value="Genomic_DNA"/>
</dbReference>
<keyword evidence="1" id="KW-0472">Membrane</keyword>
<dbReference type="HOGENOM" id="CLU_040397_0_2_1"/>
<evidence type="ECO:0000259" key="2">
    <source>
        <dbReference type="Pfam" id="PF04982"/>
    </source>
</evidence>
<dbReference type="OrthoDB" id="2016548at2759"/>
<evidence type="ECO:0000313" key="4">
    <source>
        <dbReference type="Proteomes" id="UP000054321"/>
    </source>
</evidence>
<sequence length="184" mass="19797">MPTSPYDFDIDRYVSRIVPRSRLHLLPKPISRFLGYRSTPAAPTGSILIWCWSFIGAFCGILIVEAVFETKHFQTQGVPPVVASLGAAAILEFHTIDSPLAQPRNAILGQMFSATIGIGVTKLFYLSPNFESWRWVAGALSVGLSSAFMGLTKTVHPPAGATALLCSTEPAIVALGCDNFQITG</sequence>
<dbReference type="STRING" id="913774.A0A0C3GS19"/>
<dbReference type="AlphaFoldDB" id="A0A0C3GS19"/>
<gene>
    <name evidence="3" type="ORF">OIDMADRAFT_46333</name>
</gene>
<evidence type="ECO:0000256" key="1">
    <source>
        <dbReference type="SAM" id="Phobius"/>
    </source>
</evidence>
<keyword evidence="1" id="KW-0812">Transmembrane</keyword>
<keyword evidence="4" id="KW-1185">Reference proteome</keyword>
<feature type="transmembrane region" description="Helical" evidence="1">
    <location>
        <begin position="47"/>
        <end position="68"/>
    </location>
</feature>
<dbReference type="InParanoid" id="A0A0C3GS19"/>
<protein>
    <recommendedName>
        <fullName evidence="2">HPP transmembrane region domain-containing protein</fullName>
    </recommendedName>
</protein>
<feature type="domain" description="HPP transmembrane region" evidence="2">
    <location>
        <begin position="44"/>
        <end position="177"/>
    </location>
</feature>
<proteinExistence type="predicted"/>
<dbReference type="InterPro" id="IPR058581">
    <property type="entry name" value="TM_HPP"/>
</dbReference>
<accession>A0A0C3GS19</accession>
<reference evidence="4" key="2">
    <citation type="submission" date="2015-01" db="EMBL/GenBank/DDBJ databases">
        <title>Evolutionary Origins and Diversification of the Mycorrhizal Mutualists.</title>
        <authorList>
            <consortium name="DOE Joint Genome Institute"/>
            <consortium name="Mycorrhizal Genomics Consortium"/>
            <person name="Kohler A."/>
            <person name="Kuo A."/>
            <person name="Nagy L.G."/>
            <person name="Floudas D."/>
            <person name="Copeland A."/>
            <person name="Barry K.W."/>
            <person name="Cichocki N."/>
            <person name="Veneault-Fourrey C."/>
            <person name="LaButti K."/>
            <person name="Lindquist E.A."/>
            <person name="Lipzen A."/>
            <person name="Lundell T."/>
            <person name="Morin E."/>
            <person name="Murat C."/>
            <person name="Riley R."/>
            <person name="Ohm R."/>
            <person name="Sun H."/>
            <person name="Tunlid A."/>
            <person name="Henrissat B."/>
            <person name="Grigoriev I.V."/>
            <person name="Hibbett D.S."/>
            <person name="Martin F."/>
        </authorList>
    </citation>
    <scope>NUCLEOTIDE SEQUENCE [LARGE SCALE GENOMIC DNA]</scope>
    <source>
        <strain evidence="4">Zn</strain>
    </source>
</reference>